<feature type="domain" description="HTH cro/C1-type" evidence="1">
    <location>
        <begin position="4"/>
        <end position="61"/>
    </location>
</feature>
<dbReference type="EMBL" id="CP010086">
    <property type="protein sequence ID" value="AJG98823.1"/>
    <property type="molecule type" value="Genomic_DNA"/>
</dbReference>
<dbReference type="GO" id="GO:0003677">
    <property type="term" value="F:DNA binding"/>
    <property type="evidence" value="ECO:0007669"/>
    <property type="project" value="UniProtKB-KW"/>
</dbReference>
<proteinExistence type="predicted"/>
<evidence type="ECO:0000313" key="3">
    <source>
        <dbReference type="Proteomes" id="UP000031866"/>
    </source>
</evidence>
<dbReference type="Proteomes" id="UP000031866">
    <property type="component" value="Chromosome"/>
</dbReference>
<dbReference type="SUPFAM" id="SSF47413">
    <property type="entry name" value="lambda repressor-like DNA-binding domains"/>
    <property type="match status" value="1"/>
</dbReference>
<dbReference type="KEGG" id="cbei:LF65_02237"/>
<dbReference type="OrthoDB" id="1956931at2"/>
<dbReference type="STRING" id="1520.LF65_02237"/>
<dbReference type="Pfam" id="PF01381">
    <property type="entry name" value="HTH_3"/>
    <property type="match status" value="1"/>
</dbReference>
<evidence type="ECO:0000313" key="2">
    <source>
        <dbReference type="EMBL" id="AJG98823.1"/>
    </source>
</evidence>
<dbReference type="SMART" id="SM00530">
    <property type="entry name" value="HTH_XRE"/>
    <property type="match status" value="1"/>
</dbReference>
<reference evidence="3" key="1">
    <citation type="submission" date="2014-12" db="EMBL/GenBank/DDBJ databases">
        <title>Genome sequence of Clostridium beijerinckii strain 59B.</title>
        <authorList>
            <person name="Little G.T."/>
            <person name="Minton N.P."/>
        </authorList>
    </citation>
    <scope>NUCLEOTIDE SEQUENCE [LARGE SCALE GENOMIC DNA]</scope>
    <source>
        <strain evidence="3">59B</strain>
    </source>
</reference>
<protein>
    <submittedName>
        <fullName evidence="2">DNA-binding protein</fullName>
    </submittedName>
</protein>
<dbReference type="CDD" id="cd00093">
    <property type="entry name" value="HTH_XRE"/>
    <property type="match status" value="1"/>
</dbReference>
<gene>
    <name evidence="2" type="ORF">LF65_02237</name>
</gene>
<dbReference type="Gene3D" id="1.10.260.40">
    <property type="entry name" value="lambda repressor-like DNA-binding domains"/>
    <property type="match status" value="1"/>
</dbReference>
<sequence>MNRMKILREELGLTVREVAERANVAVGYVSTLENDKENKTNPSKDVMTRIAKALESTVTEIFF</sequence>
<dbReference type="InterPro" id="IPR010982">
    <property type="entry name" value="Lambda_DNA-bd_dom_sf"/>
</dbReference>
<keyword evidence="2" id="KW-0238">DNA-binding</keyword>
<accession>A0A0B5QPM3</accession>
<name>A0A0B5QPM3_CLOBE</name>
<dbReference type="PROSITE" id="PS50943">
    <property type="entry name" value="HTH_CROC1"/>
    <property type="match status" value="1"/>
</dbReference>
<organism evidence="2 3">
    <name type="scientific">Clostridium beijerinckii</name>
    <name type="common">Clostridium MP</name>
    <dbReference type="NCBI Taxonomy" id="1520"/>
    <lineage>
        <taxon>Bacteria</taxon>
        <taxon>Bacillati</taxon>
        <taxon>Bacillota</taxon>
        <taxon>Clostridia</taxon>
        <taxon>Eubacteriales</taxon>
        <taxon>Clostridiaceae</taxon>
        <taxon>Clostridium</taxon>
    </lineage>
</organism>
<dbReference type="AlphaFoldDB" id="A0A0B5QPM3"/>
<evidence type="ECO:0000259" key="1">
    <source>
        <dbReference type="PROSITE" id="PS50943"/>
    </source>
</evidence>
<dbReference type="InterPro" id="IPR001387">
    <property type="entry name" value="Cro/C1-type_HTH"/>
</dbReference>